<feature type="transmembrane region" description="Helical" evidence="1">
    <location>
        <begin position="163"/>
        <end position="189"/>
    </location>
</feature>
<evidence type="ECO:0000313" key="2">
    <source>
        <dbReference type="EMBL" id="MFC4199916.1"/>
    </source>
</evidence>
<evidence type="ECO:0000256" key="1">
    <source>
        <dbReference type="SAM" id="Phobius"/>
    </source>
</evidence>
<accession>A0ABV8NST0</accession>
<comment type="caution">
    <text evidence="2">The sequence shown here is derived from an EMBL/GenBank/DDBJ whole genome shotgun (WGS) entry which is preliminary data.</text>
</comment>
<dbReference type="PANTHER" id="PTHR13325">
    <property type="entry name" value="PROTEASE M50 MEMBRANE-BOUND TRANSCRIPTION FACTOR SITE 2 PROTEASE"/>
    <property type="match status" value="1"/>
</dbReference>
<feature type="transmembrane region" description="Helical" evidence="1">
    <location>
        <begin position="446"/>
        <end position="464"/>
    </location>
</feature>
<dbReference type="RefSeq" id="WP_217962399.1">
    <property type="nucleotide sequence ID" value="NZ_JAHTBN010000001.1"/>
</dbReference>
<name>A0ABV8NST0_9BURK</name>
<proteinExistence type="predicted"/>
<reference evidence="3" key="1">
    <citation type="journal article" date="2019" name="Int. J. Syst. Evol. Microbiol.">
        <title>The Global Catalogue of Microorganisms (GCM) 10K type strain sequencing project: providing services to taxonomists for standard genome sequencing and annotation.</title>
        <authorList>
            <consortium name="The Broad Institute Genomics Platform"/>
            <consortium name="The Broad Institute Genome Sequencing Center for Infectious Disease"/>
            <person name="Wu L."/>
            <person name="Ma J."/>
        </authorList>
    </citation>
    <scope>NUCLEOTIDE SEQUENCE [LARGE SCALE GENOMIC DNA]</scope>
    <source>
        <strain evidence="3">LMG 24813</strain>
    </source>
</reference>
<dbReference type="PANTHER" id="PTHR13325:SF3">
    <property type="entry name" value="MEMBRANE-BOUND TRANSCRIPTION FACTOR SITE-2 PROTEASE"/>
    <property type="match status" value="1"/>
</dbReference>
<dbReference type="Proteomes" id="UP001595848">
    <property type="component" value="Unassembled WGS sequence"/>
</dbReference>
<dbReference type="EMBL" id="JBHSBV010000001">
    <property type="protein sequence ID" value="MFC4199916.1"/>
    <property type="molecule type" value="Genomic_DNA"/>
</dbReference>
<gene>
    <name evidence="2" type="ORF">ACFOY1_03020</name>
</gene>
<sequence length="727" mass="81092">MTAHTLALLEPQGLPLPEGLPEALPQHVGQAGQAQPLPALREDLMLFPAADNRDGSPAWMIHDPVVNRFYRIGWLEFEMLSRWQDSGAALLAQLHAETPMAADAQSLAALLQFLEQNFLLRAATPQASTRLASLAESRSRRDLRWLLHHYLYIRIPLVRPDRWLAAALPYVSFIYTRAFAVLMLVLTVAGLVLASRQWDEFLVSFQDSFTPSGVLAYMAALACVKIMHELGHAFTATRYGVRVAHMGLALVVMFPMLYTDTSESWKLTDHRKRLAIVAAGMTTEIGIAALSTLCWSLVDDGVLRSAFFFLATTSWVLSLAINASPFMRFDGYFVLSDLLDIPNLHMRCFAYGRRFLRNHLLGWNEPRPEVLPQRTERFLTVFAFVVWLYRLTVFAGIAVGVYLYFFKALGIFLFCVEISWFILLPIYSELRIWWRRRGEIALRRRLVVLGLLLAAGAFVFVPLHHGVHAPGWIRAGSTQSLYAPFPARVSHIHPAGPVHAGEVLLTLESPDTRAKRAQAEAAGATIWSQLQRADALEQGTAQRGLLGSRLRQEQAEAQGAAQEVERLELVAPFSGTLTDLDPLVHEGVWVDTRQELGMLVSGHSWYAEAFVDQDGLQHVRIGDPARVYVPDSFEPLPARVVEIDSARTVTLPNPMLDAAHGGSIRVSTADNKHEVEHALYRVRMRLESAPGSWRAESAKIVIEGGRYSLGAHWLRALAGALIRQSGF</sequence>
<dbReference type="InterPro" id="IPR001193">
    <property type="entry name" value="MBTPS2"/>
</dbReference>
<keyword evidence="3" id="KW-1185">Reference proteome</keyword>
<organism evidence="2 3">
    <name type="scientific">Candidimonas humi</name>
    <dbReference type="NCBI Taxonomy" id="683355"/>
    <lineage>
        <taxon>Bacteria</taxon>
        <taxon>Pseudomonadati</taxon>
        <taxon>Pseudomonadota</taxon>
        <taxon>Betaproteobacteria</taxon>
        <taxon>Burkholderiales</taxon>
        <taxon>Alcaligenaceae</taxon>
        <taxon>Candidimonas</taxon>
    </lineage>
</organism>
<protein>
    <submittedName>
        <fullName evidence="2">HlyD family efflux transporter periplasmic adaptor subunit</fullName>
    </submittedName>
</protein>
<keyword evidence="1" id="KW-0812">Transmembrane</keyword>
<feature type="transmembrane region" description="Helical" evidence="1">
    <location>
        <begin position="209"/>
        <end position="227"/>
    </location>
</feature>
<keyword evidence="1" id="KW-1133">Transmembrane helix</keyword>
<keyword evidence="1" id="KW-0472">Membrane</keyword>
<evidence type="ECO:0000313" key="3">
    <source>
        <dbReference type="Proteomes" id="UP001595848"/>
    </source>
</evidence>
<feature type="transmembrane region" description="Helical" evidence="1">
    <location>
        <begin position="302"/>
        <end position="321"/>
    </location>
</feature>
<feature type="transmembrane region" description="Helical" evidence="1">
    <location>
        <begin position="411"/>
        <end position="434"/>
    </location>
</feature>
<feature type="transmembrane region" description="Helical" evidence="1">
    <location>
        <begin position="378"/>
        <end position="405"/>
    </location>
</feature>
<feature type="transmembrane region" description="Helical" evidence="1">
    <location>
        <begin position="239"/>
        <end position="258"/>
    </location>
</feature>